<dbReference type="RefSeq" id="WP_382358038.1">
    <property type="nucleotide sequence ID" value="NZ_JBHTGR010000006.1"/>
</dbReference>
<dbReference type="Gene3D" id="3.40.50.300">
    <property type="entry name" value="P-loop containing nucleotide triphosphate hydrolases"/>
    <property type="match status" value="1"/>
</dbReference>
<feature type="domain" description="Deoxynucleoside kinase" evidence="1">
    <location>
        <begin position="7"/>
        <end position="204"/>
    </location>
</feature>
<comment type="caution">
    <text evidence="2">The sequence shown here is derived from an EMBL/GenBank/DDBJ whole genome shotgun (WGS) entry which is preliminary data.</text>
</comment>
<protein>
    <submittedName>
        <fullName evidence="2">Deoxynucleoside kinase</fullName>
    </submittedName>
</protein>
<dbReference type="CDD" id="cd01673">
    <property type="entry name" value="dNK"/>
    <property type="match status" value="1"/>
</dbReference>
<proteinExistence type="predicted"/>
<sequence>MAEAPFIAVEGPIGIGKTSLAAKLSAYLNVHLLKEIVDENPFLGKFYDNIEEWSFQTEMFFLCNRYKQLEDTERYYLKQNQGVIADYHIFKNMIFARRTLPSDKFTKYEQIYGILTEDMPLPNIVIYLHASLDTILKRIRLRGRVIEQNIETSYLAQIAQDYEFYMDEFEKRHPDIPIIRINGDDMDFISYQQDLEAIINRVTKQLTDFQANPHIKGAHNHEFTR</sequence>
<dbReference type="Proteomes" id="UP001596620">
    <property type="component" value="Unassembled WGS sequence"/>
</dbReference>
<keyword evidence="2" id="KW-0418">Kinase</keyword>
<dbReference type="SUPFAM" id="SSF52540">
    <property type="entry name" value="P-loop containing nucleoside triphosphate hydrolases"/>
    <property type="match status" value="1"/>
</dbReference>
<accession>A0ABW2URU9</accession>
<dbReference type="InterPro" id="IPR002624">
    <property type="entry name" value="DCK/DGK"/>
</dbReference>
<dbReference type="GO" id="GO:0016301">
    <property type="term" value="F:kinase activity"/>
    <property type="evidence" value="ECO:0007669"/>
    <property type="project" value="UniProtKB-KW"/>
</dbReference>
<dbReference type="Pfam" id="PF01712">
    <property type="entry name" value="dNK"/>
    <property type="match status" value="1"/>
</dbReference>
<organism evidence="2 3">
    <name type="scientific">Lentibacillus kimchii</name>
    <dbReference type="NCBI Taxonomy" id="1542911"/>
    <lineage>
        <taxon>Bacteria</taxon>
        <taxon>Bacillati</taxon>
        <taxon>Bacillota</taxon>
        <taxon>Bacilli</taxon>
        <taxon>Bacillales</taxon>
        <taxon>Bacillaceae</taxon>
        <taxon>Lentibacillus</taxon>
    </lineage>
</organism>
<dbReference type="EMBL" id="JBHTGR010000006">
    <property type="protein sequence ID" value="MFC7746536.1"/>
    <property type="molecule type" value="Genomic_DNA"/>
</dbReference>
<evidence type="ECO:0000313" key="3">
    <source>
        <dbReference type="Proteomes" id="UP001596620"/>
    </source>
</evidence>
<dbReference type="PIRSF" id="PIRSF000705">
    <property type="entry name" value="DNK"/>
    <property type="match status" value="1"/>
</dbReference>
<reference evidence="3" key="1">
    <citation type="journal article" date="2019" name="Int. J. Syst. Evol. Microbiol.">
        <title>The Global Catalogue of Microorganisms (GCM) 10K type strain sequencing project: providing services to taxonomists for standard genome sequencing and annotation.</title>
        <authorList>
            <consortium name="The Broad Institute Genomics Platform"/>
            <consortium name="The Broad Institute Genome Sequencing Center for Infectious Disease"/>
            <person name="Wu L."/>
            <person name="Ma J."/>
        </authorList>
    </citation>
    <scope>NUCLEOTIDE SEQUENCE [LARGE SCALE GENOMIC DNA]</scope>
    <source>
        <strain evidence="3">JCM 30234</strain>
    </source>
</reference>
<evidence type="ECO:0000313" key="2">
    <source>
        <dbReference type="EMBL" id="MFC7746536.1"/>
    </source>
</evidence>
<gene>
    <name evidence="2" type="ORF">ACFQU8_04675</name>
</gene>
<evidence type="ECO:0000259" key="1">
    <source>
        <dbReference type="Pfam" id="PF01712"/>
    </source>
</evidence>
<dbReference type="InterPro" id="IPR031314">
    <property type="entry name" value="DNK_dom"/>
</dbReference>
<keyword evidence="3" id="KW-1185">Reference proteome</keyword>
<dbReference type="InterPro" id="IPR027417">
    <property type="entry name" value="P-loop_NTPase"/>
</dbReference>
<dbReference type="PANTHER" id="PTHR10513:SF46">
    <property type="entry name" value="DEOXYGUANOSINE KINASE"/>
    <property type="match status" value="1"/>
</dbReference>
<name>A0ABW2URU9_9BACI</name>
<keyword evidence="2" id="KW-0808">Transferase</keyword>
<dbReference type="InterPro" id="IPR050566">
    <property type="entry name" value="Deoxyribonucleoside_kinase"/>
</dbReference>
<dbReference type="PANTHER" id="PTHR10513">
    <property type="entry name" value="DEOXYNUCLEOSIDE KINASE"/>
    <property type="match status" value="1"/>
</dbReference>